<dbReference type="STRING" id="1037660.A0A066WIG5"/>
<feature type="region of interest" description="Disordered" evidence="16">
    <location>
        <begin position="174"/>
        <end position="195"/>
    </location>
</feature>
<evidence type="ECO:0000256" key="10">
    <source>
        <dbReference type="ARBA" id="ARBA00047899"/>
    </source>
</evidence>
<gene>
    <name evidence="18" type="ORF">K437DRAFT_261418</name>
</gene>
<feature type="domain" description="Protein kinase" evidence="17">
    <location>
        <begin position="142"/>
        <end position="416"/>
    </location>
</feature>
<evidence type="ECO:0000256" key="1">
    <source>
        <dbReference type="ARBA" id="ARBA00004266"/>
    </source>
</evidence>
<reference evidence="18 19" key="1">
    <citation type="submission" date="2014-05" db="EMBL/GenBank/DDBJ databases">
        <title>Draft genome sequence of a rare smut relative, Tilletiaria anomala UBC 951.</title>
        <authorList>
            <consortium name="DOE Joint Genome Institute"/>
            <person name="Toome M."/>
            <person name="Kuo A."/>
            <person name="Henrissat B."/>
            <person name="Lipzen A."/>
            <person name="Tritt A."/>
            <person name="Yoshinaga Y."/>
            <person name="Zane M."/>
            <person name="Barry K."/>
            <person name="Grigoriev I.V."/>
            <person name="Spatafora J.W."/>
            <person name="Aimea M.C."/>
        </authorList>
    </citation>
    <scope>NUCLEOTIDE SEQUENCE [LARGE SCALE GENOMIC DNA]</scope>
    <source>
        <strain evidence="18 19">UBC 951</strain>
    </source>
</reference>
<name>A0A066WIG5_TILAU</name>
<dbReference type="GeneID" id="25265588"/>
<keyword evidence="5" id="KW-0597">Phosphoprotein</keyword>
<feature type="region of interest" description="Disordered" evidence="16">
    <location>
        <begin position="1157"/>
        <end position="1186"/>
    </location>
</feature>
<dbReference type="OMA" id="MDYCHRF"/>
<evidence type="ECO:0000313" key="18">
    <source>
        <dbReference type="EMBL" id="KDN52313.1"/>
    </source>
</evidence>
<feature type="region of interest" description="Disordered" evidence="16">
    <location>
        <begin position="913"/>
        <end position="974"/>
    </location>
</feature>
<feature type="compositionally biased region" description="Low complexity" evidence="16">
    <location>
        <begin position="877"/>
        <end position="886"/>
    </location>
</feature>
<dbReference type="FunFam" id="1.10.510.10:FF:000394">
    <property type="entry name" value="Serine/threonine-protein kinase HSL1"/>
    <property type="match status" value="1"/>
</dbReference>
<dbReference type="PROSITE" id="PS00107">
    <property type="entry name" value="PROTEIN_KINASE_ATP"/>
    <property type="match status" value="1"/>
</dbReference>
<evidence type="ECO:0000259" key="17">
    <source>
        <dbReference type="PROSITE" id="PS50011"/>
    </source>
</evidence>
<feature type="compositionally biased region" description="Low complexity" evidence="16">
    <location>
        <begin position="77"/>
        <end position="97"/>
    </location>
</feature>
<dbReference type="InterPro" id="IPR017441">
    <property type="entry name" value="Protein_kinase_ATP_BS"/>
</dbReference>
<evidence type="ECO:0000256" key="5">
    <source>
        <dbReference type="ARBA" id="ARBA00022553"/>
    </source>
</evidence>
<feature type="region of interest" description="Disordered" evidence="16">
    <location>
        <begin position="492"/>
        <end position="699"/>
    </location>
</feature>
<feature type="compositionally biased region" description="Low complexity" evidence="16">
    <location>
        <begin position="105"/>
        <end position="119"/>
    </location>
</feature>
<dbReference type="GO" id="GO:0005935">
    <property type="term" value="C:cellular bud neck"/>
    <property type="evidence" value="ECO:0007669"/>
    <property type="project" value="UniProtKB-SubCell"/>
</dbReference>
<keyword evidence="9 13" id="KW-0067">ATP-binding</keyword>
<feature type="compositionally biased region" description="Polar residues" evidence="16">
    <location>
        <begin position="642"/>
        <end position="653"/>
    </location>
</feature>
<protein>
    <recommendedName>
        <fullName evidence="3">non-specific serine/threonine protein kinase</fullName>
        <ecNumber evidence="3">2.7.11.1</ecNumber>
    </recommendedName>
</protein>
<keyword evidence="8 18" id="KW-0418">Kinase</keyword>
<dbReference type="HOGENOM" id="CLU_264751_0_0_1"/>
<feature type="compositionally biased region" description="Basic and acidic residues" evidence="16">
    <location>
        <begin position="569"/>
        <end position="584"/>
    </location>
</feature>
<feature type="compositionally biased region" description="Low complexity" evidence="16">
    <location>
        <begin position="35"/>
        <end position="64"/>
    </location>
</feature>
<accession>A0A066WIG5</accession>
<comment type="catalytic activity">
    <reaction evidence="10">
        <text>L-threonyl-[protein] + ATP = O-phospho-L-threonyl-[protein] + ADP + H(+)</text>
        <dbReference type="Rhea" id="RHEA:46608"/>
        <dbReference type="Rhea" id="RHEA-COMP:11060"/>
        <dbReference type="Rhea" id="RHEA-COMP:11605"/>
        <dbReference type="ChEBI" id="CHEBI:15378"/>
        <dbReference type="ChEBI" id="CHEBI:30013"/>
        <dbReference type="ChEBI" id="CHEBI:30616"/>
        <dbReference type="ChEBI" id="CHEBI:61977"/>
        <dbReference type="ChEBI" id="CHEBI:456216"/>
        <dbReference type="EC" id="2.7.11.1"/>
    </reaction>
</comment>
<comment type="subcellular location">
    <subcellularLocation>
        <location evidence="1">Bud neck</location>
    </subcellularLocation>
</comment>
<dbReference type="InParanoid" id="A0A066WIG5"/>
<dbReference type="EMBL" id="JMSN01000011">
    <property type="protein sequence ID" value="KDN52313.1"/>
    <property type="molecule type" value="Genomic_DNA"/>
</dbReference>
<feature type="compositionally biased region" description="Basic and acidic residues" evidence="16">
    <location>
        <begin position="123"/>
        <end position="134"/>
    </location>
</feature>
<dbReference type="PROSITE" id="PS50011">
    <property type="entry name" value="PROTEIN_KINASE_DOM"/>
    <property type="match status" value="1"/>
</dbReference>
<feature type="compositionally biased region" description="Acidic residues" evidence="16">
    <location>
        <begin position="492"/>
        <end position="501"/>
    </location>
</feature>
<dbReference type="InterPro" id="IPR008271">
    <property type="entry name" value="Ser/Thr_kinase_AS"/>
</dbReference>
<dbReference type="RefSeq" id="XP_013245172.1">
    <property type="nucleotide sequence ID" value="XM_013389718.1"/>
</dbReference>
<evidence type="ECO:0000256" key="11">
    <source>
        <dbReference type="ARBA" id="ARBA00048679"/>
    </source>
</evidence>
<dbReference type="AlphaFoldDB" id="A0A066WIG5"/>
<dbReference type="Proteomes" id="UP000027361">
    <property type="component" value="Unassembled WGS sequence"/>
</dbReference>
<feature type="region of interest" description="Disordered" evidence="16">
    <location>
        <begin position="842"/>
        <end position="897"/>
    </location>
</feature>
<evidence type="ECO:0000256" key="4">
    <source>
        <dbReference type="ARBA" id="ARBA00022527"/>
    </source>
</evidence>
<feature type="compositionally biased region" description="Low complexity" evidence="16">
    <location>
        <begin position="947"/>
        <end position="961"/>
    </location>
</feature>
<evidence type="ECO:0000256" key="15">
    <source>
        <dbReference type="PROSITE-ProRule" id="PRU10141"/>
    </source>
</evidence>
<dbReference type="InterPro" id="IPR030616">
    <property type="entry name" value="Aur-like"/>
</dbReference>
<dbReference type="GO" id="GO:0004674">
    <property type="term" value="F:protein serine/threonine kinase activity"/>
    <property type="evidence" value="ECO:0007669"/>
    <property type="project" value="UniProtKB-KW"/>
</dbReference>
<feature type="compositionally biased region" description="Polar residues" evidence="16">
    <location>
        <begin position="1159"/>
        <end position="1176"/>
    </location>
</feature>
<feature type="region of interest" description="Disordered" evidence="16">
    <location>
        <begin position="760"/>
        <end position="794"/>
    </location>
</feature>
<keyword evidence="4" id="KW-0723">Serine/threonine-protein kinase</keyword>
<evidence type="ECO:0000256" key="3">
    <source>
        <dbReference type="ARBA" id="ARBA00012513"/>
    </source>
</evidence>
<evidence type="ECO:0000256" key="2">
    <source>
        <dbReference type="ARBA" id="ARBA00010791"/>
    </source>
</evidence>
<comment type="catalytic activity">
    <reaction evidence="11">
        <text>L-seryl-[protein] + ATP = O-phospho-L-seryl-[protein] + ADP + H(+)</text>
        <dbReference type="Rhea" id="RHEA:17989"/>
        <dbReference type="Rhea" id="RHEA-COMP:9863"/>
        <dbReference type="Rhea" id="RHEA-COMP:11604"/>
        <dbReference type="ChEBI" id="CHEBI:15378"/>
        <dbReference type="ChEBI" id="CHEBI:29999"/>
        <dbReference type="ChEBI" id="CHEBI:30616"/>
        <dbReference type="ChEBI" id="CHEBI:83421"/>
        <dbReference type="ChEBI" id="CHEBI:456216"/>
        <dbReference type="EC" id="2.7.11.1"/>
    </reaction>
</comment>
<dbReference type="InterPro" id="IPR011009">
    <property type="entry name" value="Kinase-like_dom_sf"/>
</dbReference>
<dbReference type="GO" id="GO:0005524">
    <property type="term" value="F:ATP binding"/>
    <property type="evidence" value="ECO:0007669"/>
    <property type="project" value="UniProtKB-UniRule"/>
</dbReference>
<sequence length="1262" mass="133068">MSTAANRAAYGSGPGPGAVAGRSPMGAIQPRAGISLAAQAQSHASAVANAKASATATATGSGVSRGPAGTAPVTVNASRKAPPAPSSASGSASSRRAPAVHHTNQQQAHPHSQQPQPAARPSTRLEREKKKDFADPENIGPWKLGAVIGTGASGRVRLAHHVKHGTRVAVKIIPRHQLENKNGGGGGAGPAPGTEAQKRLEKMEIGIEREIIVMKLIKHDNLLSLIDVYETKKVLYLIMEYVEGGELFDHLVACGRLEVDSARAYFRQIMFGVDHCHSFNICHRDLKPENLLLSKDKSQVKVADFGMAALQHSGRMLETSCGSPHYASPEIVSGRAYVGTSTDIWSCGIILFALLCGKLPFDDPNMSTLLQKVKDGKFEMPKHLRDEDAKDLICKMLVVDPRKRYTMKEIFAHDWFTNHGKLSSTNPVQVVADDLPVELPLVGLDDDDIFRGLTYLFQGVSRDELRAQLLSKADNWPKRFYKLLLRNQTAADEEECSDDEGASAQQQQLQQQQQQQQQRQQKQQQAQLVKQQQRSSSSGSRPTKAAVTTTTSSFSAAASTASTTVTNGGRDDRARPRRSLDKDQTQTQTTRTSSVSRTPGQHQRTPVLNRRSSAEPYSSPSARTADGDSAAARGSPRATAANSYASTGPGSRSSFDHPRANATPSAYDTPQSLRHQRSSVDGTPTRGVPQITFRGATPGTDGLDAGLASAKDAVTPAATHGANMGTGAISNASNAILGAGTSAGASGAAAGYKRQAAASVPISRAGSLRPPSRPASPDKALSNRPTSSIQQPVIPVPSVGDAAVQHFLKEVADELASIRASGADPGRADRLQAKMHRAQVSGWLSPRSVGATSPSPAADVRFEDADDDRSEAGSYRSGTDSSSPYTPTSPLPPVLYGGPETIVAPLTIADKGKARTGDVPVSPRKRSSQLSIDSQGNTNAHANTMVARSSTRRSATSTRASVFSTGTSHSNDSERLSVVMGGGARASGITSRDEIGMPYEQTRPGPSPLRIESKSKAATAGQPAGLTRLQQKNPGLGLDLKAASGTVESTVSSPVASTVSSEFSSPRQASWFGSIFNWKPSSFTLNSIENLTVTLETAKKLLQSFGVVTSVENSEHAPVLKCSALDVKDSTGRLTANKQVRFRIEFVILPIVSAAGAPSSPNRLSVASPTLSTYSDSSSGSGGAGGARRANSIRASSIYSAAGSAAGGAAGVYATKVKITQEKGSNNTLKTIFALLREQWTLDMLARSPDARSSIYSASPNM</sequence>
<dbReference type="PROSITE" id="PS00108">
    <property type="entry name" value="PROTEIN_KINASE_ST"/>
    <property type="match status" value="1"/>
</dbReference>
<feature type="region of interest" description="Disordered" evidence="16">
    <location>
        <begin position="1"/>
        <end position="140"/>
    </location>
</feature>
<feature type="binding site" evidence="13">
    <location>
        <position position="304"/>
    </location>
    <ligand>
        <name>ATP</name>
        <dbReference type="ChEBI" id="CHEBI:30616"/>
    </ligand>
</feature>
<keyword evidence="6" id="KW-0808">Transferase</keyword>
<dbReference type="EC" id="2.7.11.1" evidence="3"/>
<dbReference type="InterPro" id="IPR000719">
    <property type="entry name" value="Prot_kinase_dom"/>
</dbReference>
<dbReference type="GO" id="GO:0005940">
    <property type="term" value="C:septin ring"/>
    <property type="evidence" value="ECO:0007669"/>
    <property type="project" value="UniProtKB-ARBA"/>
</dbReference>
<keyword evidence="19" id="KW-1185">Reference proteome</keyword>
<comment type="caution">
    <text evidence="18">The sequence shown here is derived from an EMBL/GenBank/DDBJ whole genome shotgun (WGS) entry which is preliminary data.</text>
</comment>
<comment type="similarity">
    <text evidence="2">Belongs to the protein kinase superfamily. CAMK Ser/Thr protein kinase family. NIM1 subfamily.</text>
</comment>
<feature type="compositionally biased region" description="Low complexity" evidence="16">
    <location>
        <begin position="629"/>
        <end position="641"/>
    </location>
</feature>
<evidence type="ECO:0000256" key="13">
    <source>
        <dbReference type="PIRSR" id="PIRSR630616-2"/>
    </source>
</evidence>
<organism evidence="18 19">
    <name type="scientific">Tilletiaria anomala (strain ATCC 24038 / CBS 436.72 / UBC 951)</name>
    <dbReference type="NCBI Taxonomy" id="1037660"/>
    <lineage>
        <taxon>Eukaryota</taxon>
        <taxon>Fungi</taxon>
        <taxon>Dikarya</taxon>
        <taxon>Basidiomycota</taxon>
        <taxon>Ustilaginomycotina</taxon>
        <taxon>Exobasidiomycetes</taxon>
        <taxon>Georgefischeriales</taxon>
        <taxon>Tilletiariaceae</taxon>
        <taxon>Tilletiaria</taxon>
    </lineage>
</organism>
<feature type="cross-link" description="Glycyl lysine isopeptide (Lys-Gly) (interchain with G-Cter in SUMO2)" evidence="14">
    <location>
        <position position="287"/>
    </location>
</feature>
<evidence type="ECO:0000256" key="7">
    <source>
        <dbReference type="ARBA" id="ARBA00022741"/>
    </source>
</evidence>
<feature type="compositionally biased region" description="Polar residues" evidence="16">
    <location>
        <begin position="662"/>
        <end position="673"/>
    </location>
</feature>
<feature type="active site" description="Proton acceptor" evidence="12">
    <location>
        <position position="285"/>
    </location>
</feature>
<dbReference type="SMART" id="SM00220">
    <property type="entry name" value="S_TKc"/>
    <property type="match status" value="1"/>
</dbReference>
<feature type="binding site" evidence="13">
    <location>
        <begin position="289"/>
        <end position="290"/>
    </location>
    <ligand>
        <name>ATP</name>
        <dbReference type="ChEBI" id="CHEBI:30616"/>
    </ligand>
</feature>
<feature type="binding site" evidence="13 15">
    <location>
        <position position="171"/>
    </location>
    <ligand>
        <name>ATP</name>
        <dbReference type="ChEBI" id="CHEBI:30616"/>
    </ligand>
</feature>
<dbReference type="SUPFAM" id="SSF56112">
    <property type="entry name" value="Protein kinase-like (PK-like)"/>
    <property type="match status" value="1"/>
</dbReference>
<evidence type="ECO:0000256" key="8">
    <source>
        <dbReference type="ARBA" id="ARBA00022777"/>
    </source>
</evidence>
<evidence type="ECO:0000256" key="6">
    <source>
        <dbReference type="ARBA" id="ARBA00022679"/>
    </source>
</evidence>
<dbReference type="Gene3D" id="1.10.510.10">
    <property type="entry name" value="Transferase(Phosphotransferase) domain 1"/>
    <property type="match status" value="1"/>
</dbReference>
<evidence type="ECO:0000256" key="12">
    <source>
        <dbReference type="PIRSR" id="PIRSR630616-1"/>
    </source>
</evidence>
<proteinExistence type="inferred from homology"/>
<evidence type="ECO:0000256" key="16">
    <source>
        <dbReference type="SAM" id="MobiDB-lite"/>
    </source>
</evidence>
<feature type="compositionally biased region" description="Low complexity" evidence="16">
    <location>
        <begin position="504"/>
        <end position="566"/>
    </location>
</feature>
<dbReference type="Pfam" id="PF00069">
    <property type="entry name" value="Pkinase"/>
    <property type="match status" value="1"/>
</dbReference>
<dbReference type="PANTHER" id="PTHR24350">
    <property type="entry name" value="SERINE/THREONINE-PROTEIN KINASE IAL-RELATED"/>
    <property type="match status" value="1"/>
</dbReference>
<feature type="compositionally biased region" description="Polar residues" evidence="16">
    <location>
        <begin position="928"/>
        <end position="942"/>
    </location>
</feature>
<evidence type="ECO:0000256" key="9">
    <source>
        <dbReference type="ARBA" id="ARBA00022840"/>
    </source>
</evidence>
<evidence type="ECO:0000313" key="19">
    <source>
        <dbReference type="Proteomes" id="UP000027361"/>
    </source>
</evidence>
<feature type="compositionally biased region" description="Low complexity" evidence="16">
    <location>
        <begin position="585"/>
        <end position="598"/>
    </location>
</feature>
<evidence type="ECO:0000256" key="14">
    <source>
        <dbReference type="PIRSR" id="PIRSR630616-3"/>
    </source>
</evidence>
<keyword evidence="7 13" id="KW-0547">Nucleotide-binding</keyword>
<dbReference type="OrthoDB" id="193931at2759"/>